<feature type="region of interest" description="Disordered" evidence="1">
    <location>
        <begin position="130"/>
        <end position="186"/>
    </location>
</feature>
<dbReference type="SMART" id="SM00458">
    <property type="entry name" value="RICIN"/>
    <property type="match status" value="1"/>
</dbReference>
<dbReference type="SUPFAM" id="SSF50370">
    <property type="entry name" value="Ricin B-like lectins"/>
    <property type="match status" value="1"/>
</dbReference>
<protein>
    <recommendedName>
        <fullName evidence="3">Ricin B lectin domain-containing protein</fullName>
    </recommendedName>
</protein>
<feature type="compositionally biased region" description="Basic and acidic residues" evidence="1">
    <location>
        <begin position="47"/>
        <end position="60"/>
    </location>
</feature>
<dbReference type="PROSITE" id="PS50231">
    <property type="entry name" value="RICIN_B_LECTIN"/>
    <property type="match status" value="1"/>
</dbReference>
<keyword evidence="2" id="KW-0472">Membrane</keyword>
<accession>A0ABQ4A7E5</accession>
<evidence type="ECO:0000313" key="5">
    <source>
        <dbReference type="Proteomes" id="UP000603200"/>
    </source>
</evidence>
<reference evidence="4 5" key="1">
    <citation type="submission" date="2021-01" db="EMBL/GenBank/DDBJ databases">
        <title>Whole genome shotgun sequence of Actinoplanes humidus NBRC 14915.</title>
        <authorList>
            <person name="Komaki H."/>
            <person name="Tamura T."/>
        </authorList>
    </citation>
    <scope>NUCLEOTIDE SEQUENCE [LARGE SCALE GENOMIC DNA]</scope>
    <source>
        <strain evidence="4 5">NBRC 14915</strain>
    </source>
</reference>
<dbReference type="InterPro" id="IPR000772">
    <property type="entry name" value="Ricin_B_lectin"/>
</dbReference>
<dbReference type="PANTHER" id="PTHR40469">
    <property type="entry name" value="SECRETED GLYCOSYL HYDROLASE"/>
    <property type="match status" value="1"/>
</dbReference>
<evidence type="ECO:0000256" key="1">
    <source>
        <dbReference type="SAM" id="MobiDB-lite"/>
    </source>
</evidence>
<keyword evidence="2" id="KW-0812">Transmembrane</keyword>
<gene>
    <name evidence="4" type="ORF">Ahu01nite_098820</name>
</gene>
<keyword evidence="5" id="KW-1185">Reference proteome</keyword>
<feature type="transmembrane region" description="Helical" evidence="2">
    <location>
        <begin position="74"/>
        <end position="96"/>
    </location>
</feature>
<evidence type="ECO:0000259" key="3">
    <source>
        <dbReference type="SMART" id="SM00458"/>
    </source>
</evidence>
<dbReference type="EMBL" id="BOMN01000152">
    <property type="protein sequence ID" value="GIE26780.1"/>
    <property type="molecule type" value="Genomic_DNA"/>
</dbReference>
<evidence type="ECO:0000313" key="4">
    <source>
        <dbReference type="EMBL" id="GIE26780.1"/>
    </source>
</evidence>
<dbReference type="Gene3D" id="2.80.10.50">
    <property type="match status" value="1"/>
</dbReference>
<dbReference type="Pfam" id="PF00652">
    <property type="entry name" value="Ricin_B_lectin"/>
    <property type="match status" value="1"/>
</dbReference>
<keyword evidence="2" id="KW-1133">Transmembrane helix</keyword>
<dbReference type="PANTHER" id="PTHR40469:SF2">
    <property type="entry name" value="GALACTOSE-BINDING DOMAIN-LIKE SUPERFAMILY PROTEIN"/>
    <property type="match status" value="1"/>
</dbReference>
<dbReference type="InterPro" id="IPR035992">
    <property type="entry name" value="Ricin_B-like_lectins"/>
</dbReference>
<organism evidence="4 5">
    <name type="scientific">Winogradskya humida</name>
    <dbReference type="NCBI Taxonomy" id="113566"/>
    <lineage>
        <taxon>Bacteria</taxon>
        <taxon>Bacillati</taxon>
        <taxon>Actinomycetota</taxon>
        <taxon>Actinomycetes</taxon>
        <taxon>Micromonosporales</taxon>
        <taxon>Micromonosporaceae</taxon>
        <taxon>Winogradskya</taxon>
    </lineage>
</organism>
<name>A0ABQ4A7E5_9ACTN</name>
<dbReference type="CDD" id="cd23451">
    <property type="entry name" value="beta-trefoil_Ricin_laminarinase"/>
    <property type="match status" value="1"/>
</dbReference>
<proteinExistence type="predicted"/>
<evidence type="ECO:0000256" key="2">
    <source>
        <dbReference type="SAM" id="Phobius"/>
    </source>
</evidence>
<feature type="domain" description="Ricin B lectin" evidence="3">
    <location>
        <begin position="183"/>
        <end position="307"/>
    </location>
</feature>
<dbReference type="Proteomes" id="UP000603200">
    <property type="component" value="Unassembled WGS sequence"/>
</dbReference>
<sequence length="315" mass="32836">MESTDNAAEPAKTPRIAPYLPPVRSTVGRLPTASFAWPRISDYWPDDADRRPPAGEERAVARPRSVRSRPAAGALRSPLIVVAGATLLLAVGFVLARMAQPDASPSGPWVGAAALPRESPGAEVLPLPVESATSGAGPTVTATSTRPTPSTRPTVSAISGRRGAPPSTITITPAPRTPPGARTGPIVGVGDKCVDVTNGSDANGTPVQIWDCNNSAQQQWTIGADGTIRALGKCLDVTGQGTANRTPIQLWDCNGSGGQAWVIESRSHLRNPQSGRYLDVPGGYSANGAGLQIYEGNTNPWQVWHLPIPMPNSTS</sequence>
<feature type="compositionally biased region" description="Low complexity" evidence="1">
    <location>
        <begin position="138"/>
        <end position="186"/>
    </location>
</feature>
<feature type="region of interest" description="Disordered" evidence="1">
    <location>
        <begin position="42"/>
        <end position="69"/>
    </location>
</feature>
<comment type="caution">
    <text evidence="4">The sequence shown here is derived from an EMBL/GenBank/DDBJ whole genome shotgun (WGS) entry which is preliminary data.</text>
</comment>
<feature type="region of interest" description="Disordered" evidence="1">
    <location>
        <begin position="1"/>
        <end position="25"/>
    </location>
</feature>